<proteinExistence type="predicted"/>
<evidence type="ECO:0000313" key="2">
    <source>
        <dbReference type="EMBL" id="MDS1270717.1"/>
    </source>
</evidence>
<protein>
    <submittedName>
        <fullName evidence="2">Uncharacterized protein</fullName>
    </submittedName>
</protein>
<dbReference type="Proteomes" id="UP001250214">
    <property type="component" value="Unassembled WGS sequence"/>
</dbReference>
<keyword evidence="3" id="KW-1185">Reference proteome</keyword>
<dbReference type="EMBL" id="JAVLVT010000004">
    <property type="protein sequence ID" value="MDS1270717.1"/>
    <property type="molecule type" value="Genomic_DNA"/>
</dbReference>
<feature type="region of interest" description="Disordered" evidence="1">
    <location>
        <begin position="35"/>
        <end position="58"/>
    </location>
</feature>
<sequence length="73" mass="7394">MTDAPGPESELPLTNVRPWGSAPRDLVLRDGITTTAGGLGETATDRINGLTTPPSHPGALASAIAHGLTLTAH</sequence>
<accession>A0ABU2H5Y7</accession>
<evidence type="ECO:0000256" key="1">
    <source>
        <dbReference type="SAM" id="MobiDB-lite"/>
    </source>
</evidence>
<dbReference type="RefSeq" id="WP_310912267.1">
    <property type="nucleotide sequence ID" value="NZ_JAVLVT010000004.1"/>
</dbReference>
<comment type="caution">
    <text evidence="2">The sequence shown here is derived from an EMBL/GenBank/DDBJ whole genome shotgun (WGS) entry which is preliminary data.</text>
</comment>
<feature type="region of interest" description="Disordered" evidence="1">
    <location>
        <begin position="1"/>
        <end position="22"/>
    </location>
</feature>
<gene>
    <name evidence="2" type="ORF">RIF23_10440</name>
</gene>
<reference evidence="3" key="1">
    <citation type="submission" date="2023-07" db="EMBL/GenBank/DDBJ databases">
        <title>Novel species in the genus Lipingzhangella isolated from Sambhar Salt Lake.</title>
        <authorList>
            <person name="Jiya N."/>
            <person name="Kajale S."/>
            <person name="Sharma A."/>
        </authorList>
    </citation>
    <scope>NUCLEOTIDE SEQUENCE [LARGE SCALE GENOMIC DNA]</scope>
    <source>
        <strain evidence="3">LS1_29</strain>
    </source>
</reference>
<organism evidence="2 3">
    <name type="scientific">Lipingzhangella rawalii</name>
    <dbReference type="NCBI Taxonomy" id="2055835"/>
    <lineage>
        <taxon>Bacteria</taxon>
        <taxon>Bacillati</taxon>
        <taxon>Actinomycetota</taxon>
        <taxon>Actinomycetes</taxon>
        <taxon>Streptosporangiales</taxon>
        <taxon>Nocardiopsidaceae</taxon>
        <taxon>Lipingzhangella</taxon>
    </lineage>
</organism>
<evidence type="ECO:0000313" key="3">
    <source>
        <dbReference type="Proteomes" id="UP001250214"/>
    </source>
</evidence>
<name>A0ABU2H5Y7_9ACTN</name>